<reference evidence="5 6" key="1">
    <citation type="submission" date="2023-12" db="EMBL/GenBank/DDBJ databases">
        <title>Chromobacterium sp. strain TRC.1.1.SA producing antimicrobial pigment.</title>
        <authorList>
            <person name="Verma N."/>
            <person name="Choksket S."/>
            <person name="Pinnaka A.K."/>
            <person name="Korpole S."/>
        </authorList>
    </citation>
    <scope>NUCLEOTIDE SEQUENCE [LARGE SCALE GENOMIC DNA]</scope>
    <source>
        <strain evidence="5 6">TRC1.1.SA</strain>
    </source>
</reference>
<dbReference type="Pfam" id="PF12833">
    <property type="entry name" value="HTH_18"/>
    <property type="match status" value="1"/>
</dbReference>
<evidence type="ECO:0000256" key="2">
    <source>
        <dbReference type="ARBA" id="ARBA00023125"/>
    </source>
</evidence>
<evidence type="ECO:0000256" key="1">
    <source>
        <dbReference type="ARBA" id="ARBA00023015"/>
    </source>
</evidence>
<keyword evidence="1" id="KW-0805">Transcription regulation</keyword>
<feature type="domain" description="HTH araC/xylS-type" evidence="4">
    <location>
        <begin position="151"/>
        <end position="249"/>
    </location>
</feature>
<evidence type="ECO:0000313" key="6">
    <source>
        <dbReference type="Proteomes" id="UP001405405"/>
    </source>
</evidence>
<protein>
    <submittedName>
        <fullName evidence="5">AraC family transcriptional regulator InvF</fullName>
    </submittedName>
</protein>
<name>A0ABV0CKH3_9NEIS</name>
<comment type="caution">
    <text evidence="5">The sequence shown here is derived from an EMBL/GenBank/DDBJ whole genome shotgun (WGS) entry which is preliminary data.</text>
</comment>
<dbReference type="Proteomes" id="UP001405405">
    <property type="component" value="Unassembled WGS sequence"/>
</dbReference>
<dbReference type="SUPFAM" id="SSF46689">
    <property type="entry name" value="Homeodomain-like"/>
    <property type="match status" value="1"/>
</dbReference>
<dbReference type="InterPro" id="IPR018060">
    <property type="entry name" value="HTH_AraC"/>
</dbReference>
<proteinExistence type="predicted"/>
<dbReference type="InterPro" id="IPR050204">
    <property type="entry name" value="AraC_XylS_family_regulators"/>
</dbReference>
<accession>A0ABV0CKH3</accession>
<dbReference type="SMART" id="SM00342">
    <property type="entry name" value="HTH_ARAC"/>
    <property type="match status" value="1"/>
</dbReference>
<dbReference type="PROSITE" id="PS01124">
    <property type="entry name" value="HTH_ARAC_FAMILY_2"/>
    <property type="match status" value="1"/>
</dbReference>
<keyword evidence="3" id="KW-0804">Transcription</keyword>
<organism evidence="5 6">
    <name type="scientific">Chromobacterium indicum</name>
    <dbReference type="NCBI Taxonomy" id="3110228"/>
    <lineage>
        <taxon>Bacteria</taxon>
        <taxon>Pseudomonadati</taxon>
        <taxon>Pseudomonadota</taxon>
        <taxon>Betaproteobacteria</taxon>
        <taxon>Neisseriales</taxon>
        <taxon>Chromobacteriaceae</taxon>
        <taxon>Chromobacterium</taxon>
    </lineage>
</organism>
<dbReference type="NCBIfam" id="NF011868">
    <property type="entry name" value="PRK15340.1"/>
    <property type="match status" value="1"/>
</dbReference>
<evidence type="ECO:0000259" key="4">
    <source>
        <dbReference type="PROSITE" id="PS01124"/>
    </source>
</evidence>
<dbReference type="PANTHER" id="PTHR46796">
    <property type="entry name" value="HTH-TYPE TRANSCRIPTIONAL ACTIVATOR RHAS-RELATED"/>
    <property type="match status" value="1"/>
</dbReference>
<keyword evidence="6" id="KW-1185">Reference proteome</keyword>
<keyword evidence="2" id="KW-0238">DNA-binding</keyword>
<evidence type="ECO:0000313" key="5">
    <source>
        <dbReference type="EMBL" id="MEN7431661.1"/>
    </source>
</evidence>
<dbReference type="InterPro" id="IPR009057">
    <property type="entry name" value="Homeodomain-like_sf"/>
</dbReference>
<evidence type="ECO:0000256" key="3">
    <source>
        <dbReference type="ARBA" id="ARBA00023163"/>
    </source>
</evidence>
<sequence>MTENNVLNPLQSLEASGRREIAGQEAWLLLPLAKGGARLELSWEADREVWTLPSGWQGLLLLDRLKLTVASGSLCFHPIRLEALAKLLAFVDEANGLAPCSAERHCARLPQDDLSLWADRRRCEYWFLNQLLEPAEPFSSLLTLLRRNESYWLVRFLLAQSAGGDKLQELGERYGVSRSHFRRLCRHALGNAAKTALRDWRMARSLLDVVEGRESLTQLALKHGYSSQSHFSNEIKGLIGVSPRSLSNIIPLSVK</sequence>
<dbReference type="Gene3D" id="1.10.10.60">
    <property type="entry name" value="Homeodomain-like"/>
    <property type="match status" value="1"/>
</dbReference>
<dbReference type="RefSeq" id="WP_346788900.1">
    <property type="nucleotide sequence ID" value="NZ_JAYFSJ010000008.1"/>
</dbReference>
<dbReference type="EMBL" id="JAYFSJ010000008">
    <property type="protein sequence ID" value="MEN7431661.1"/>
    <property type="molecule type" value="Genomic_DNA"/>
</dbReference>
<gene>
    <name evidence="5" type="primary">invF</name>
    <name evidence="5" type="ORF">VA599_12955</name>
</gene>